<dbReference type="EMBL" id="KV448151">
    <property type="protein sequence ID" value="OAX42731.1"/>
    <property type="molecule type" value="Genomic_DNA"/>
</dbReference>
<name>A0A1B7ND13_9AGAM</name>
<proteinExistence type="predicted"/>
<organism evidence="2 3">
    <name type="scientific">Rhizopogon vinicolor AM-OR11-026</name>
    <dbReference type="NCBI Taxonomy" id="1314800"/>
    <lineage>
        <taxon>Eukaryota</taxon>
        <taxon>Fungi</taxon>
        <taxon>Dikarya</taxon>
        <taxon>Basidiomycota</taxon>
        <taxon>Agaricomycotina</taxon>
        <taxon>Agaricomycetes</taxon>
        <taxon>Agaricomycetidae</taxon>
        <taxon>Boletales</taxon>
        <taxon>Suillineae</taxon>
        <taxon>Rhizopogonaceae</taxon>
        <taxon>Rhizopogon</taxon>
    </lineage>
</organism>
<dbReference type="STRING" id="1314800.A0A1B7ND13"/>
<keyword evidence="3" id="KW-1185">Reference proteome</keyword>
<accession>A0A1B7ND13</accession>
<dbReference type="PANTHER" id="PTHR45348:SF2">
    <property type="entry name" value="ZINC-TYPE ALCOHOL DEHYDROGENASE-LIKE PROTEIN C2E1P3.01"/>
    <property type="match status" value="1"/>
</dbReference>
<dbReference type="Pfam" id="PF08240">
    <property type="entry name" value="ADH_N"/>
    <property type="match status" value="1"/>
</dbReference>
<protein>
    <submittedName>
        <fullName evidence="2">GroES-like protein</fullName>
    </submittedName>
</protein>
<dbReference type="CDD" id="cd08249">
    <property type="entry name" value="enoyl_reductase_like"/>
    <property type="match status" value="1"/>
</dbReference>
<gene>
    <name evidence="2" type="ORF">K503DRAFT_790000</name>
</gene>
<reference evidence="2 3" key="1">
    <citation type="submission" date="2016-06" db="EMBL/GenBank/DDBJ databases">
        <title>Comparative genomics of the ectomycorrhizal sister species Rhizopogon vinicolor and Rhizopogon vesiculosus (Basidiomycota: Boletales) reveals a divergence of the mating type B locus.</title>
        <authorList>
            <consortium name="DOE Joint Genome Institute"/>
            <person name="Mujic A.B."/>
            <person name="Kuo A."/>
            <person name="Tritt A."/>
            <person name="Lipzen A."/>
            <person name="Chen C."/>
            <person name="Johnson J."/>
            <person name="Sharma A."/>
            <person name="Barry K."/>
            <person name="Grigoriev I.V."/>
            <person name="Spatafora J.W."/>
        </authorList>
    </citation>
    <scope>NUCLEOTIDE SEQUENCE [LARGE SCALE GENOMIC DNA]</scope>
    <source>
        <strain evidence="2 3">AM-OR11-026</strain>
    </source>
</reference>
<dbReference type="SUPFAM" id="SSF50129">
    <property type="entry name" value="GroES-like"/>
    <property type="match status" value="1"/>
</dbReference>
<dbReference type="SUPFAM" id="SSF51735">
    <property type="entry name" value="NAD(P)-binding Rossmann-fold domains"/>
    <property type="match status" value="1"/>
</dbReference>
<dbReference type="OrthoDB" id="3233595at2759"/>
<dbReference type="AlphaFoldDB" id="A0A1B7ND13"/>
<dbReference type="SMART" id="SM00829">
    <property type="entry name" value="PKS_ER"/>
    <property type="match status" value="1"/>
</dbReference>
<dbReference type="PANTHER" id="PTHR45348">
    <property type="entry name" value="HYPOTHETICAL OXIDOREDUCTASE (EUROFUNG)"/>
    <property type="match status" value="1"/>
</dbReference>
<dbReference type="Pfam" id="PF00107">
    <property type="entry name" value="ADH_zinc_N"/>
    <property type="match status" value="1"/>
</dbReference>
<dbReference type="Gene3D" id="3.40.50.720">
    <property type="entry name" value="NAD(P)-binding Rossmann-like Domain"/>
    <property type="match status" value="1"/>
</dbReference>
<dbReference type="FunCoup" id="A0A1B7ND13">
    <property type="interactions" value="10"/>
</dbReference>
<dbReference type="InterPro" id="IPR020843">
    <property type="entry name" value="ER"/>
</dbReference>
<feature type="domain" description="Enoyl reductase (ER)" evidence="1">
    <location>
        <begin position="18"/>
        <end position="342"/>
    </location>
</feature>
<dbReference type="InterPro" id="IPR013149">
    <property type="entry name" value="ADH-like_C"/>
</dbReference>
<dbReference type="InterPro" id="IPR047122">
    <property type="entry name" value="Trans-enoyl_RdTase-like"/>
</dbReference>
<evidence type="ECO:0000313" key="3">
    <source>
        <dbReference type="Proteomes" id="UP000092154"/>
    </source>
</evidence>
<evidence type="ECO:0000313" key="2">
    <source>
        <dbReference type="EMBL" id="OAX42731.1"/>
    </source>
</evidence>
<dbReference type="GO" id="GO:0016651">
    <property type="term" value="F:oxidoreductase activity, acting on NAD(P)H"/>
    <property type="evidence" value="ECO:0007669"/>
    <property type="project" value="InterPro"/>
</dbReference>
<dbReference type="Gene3D" id="3.90.180.10">
    <property type="entry name" value="Medium-chain alcohol dehydrogenases, catalytic domain"/>
    <property type="match status" value="1"/>
</dbReference>
<evidence type="ECO:0000259" key="1">
    <source>
        <dbReference type="SMART" id="SM00829"/>
    </source>
</evidence>
<sequence length="349" mass="37531">MTPMSPQQKALFLAKKQGNFEIRSRSIPSPGTGQLLVKVQSTALNPVDYKIKETGMFVTHYPAILGSDIAGIVEEVGEGVENFRRGDNVLAHGTFTNDLAAFQQYTLTVASFTAKIPSNLSFDSAATVPLGFDTALTGMYGKHNGAGITPPWEEGGSHDNTPDKPIVIIGGSSSVGSYAIQLACLSGFYPVIATASAYNERLVRNYGATHFFDRHLSGSQLKEAISRVTDRPIGVVYDAISLPETQPIGWGLLANNGILVLTLSPSVKEDEGKGRKVISTSGSPHMPQNKELGRNAWAMVEEWLSEGDIQPNKYENLSDGLEGIIDGLVRMKNGEVSGTKLVAHPQETR</sequence>
<dbReference type="InterPro" id="IPR013154">
    <property type="entry name" value="ADH-like_N"/>
</dbReference>
<dbReference type="InterPro" id="IPR011032">
    <property type="entry name" value="GroES-like_sf"/>
</dbReference>
<dbReference type="InterPro" id="IPR036291">
    <property type="entry name" value="NAD(P)-bd_dom_sf"/>
</dbReference>
<dbReference type="Proteomes" id="UP000092154">
    <property type="component" value="Unassembled WGS sequence"/>
</dbReference>
<dbReference type="InParanoid" id="A0A1B7ND13"/>